<evidence type="ECO:0000313" key="5">
    <source>
        <dbReference type="EMBL" id="EMS73289.1"/>
    </source>
</evidence>
<dbReference type="GO" id="GO:0006637">
    <property type="term" value="P:acyl-CoA metabolic process"/>
    <property type="evidence" value="ECO:0007669"/>
    <property type="project" value="TreeGrafter"/>
</dbReference>
<dbReference type="EMBL" id="AORV01000021">
    <property type="protein sequence ID" value="EMS73289.1"/>
    <property type="molecule type" value="Genomic_DNA"/>
</dbReference>
<dbReference type="PANTHER" id="PTHR11049">
    <property type="entry name" value="ACYL COENZYME A THIOESTER HYDROLASE"/>
    <property type="match status" value="1"/>
</dbReference>
<evidence type="ECO:0000259" key="4">
    <source>
        <dbReference type="PROSITE" id="PS51770"/>
    </source>
</evidence>
<keyword evidence="6" id="KW-1185">Reference proteome</keyword>
<dbReference type="PROSITE" id="PS51770">
    <property type="entry name" value="HOTDOG_ACOT"/>
    <property type="match status" value="1"/>
</dbReference>
<dbReference type="RefSeq" id="WP_004624202.1">
    <property type="nucleotide sequence ID" value="NZ_AORV01000021.1"/>
</dbReference>
<dbReference type="CDD" id="cd03442">
    <property type="entry name" value="BFIT_BACH"/>
    <property type="match status" value="1"/>
</dbReference>
<dbReference type="GO" id="GO:0052816">
    <property type="term" value="F:long-chain fatty acyl-CoA hydrolase activity"/>
    <property type="evidence" value="ECO:0007669"/>
    <property type="project" value="TreeGrafter"/>
</dbReference>
<comment type="caution">
    <text evidence="5">The sequence shown here is derived from an EMBL/GenBank/DDBJ whole genome shotgun (WGS) entry which is preliminary data.</text>
</comment>
<comment type="similarity">
    <text evidence="1">Belongs to the acyl coenzyme A hydrolase family.</text>
</comment>
<dbReference type="InterPro" id="IPR033120">
    <property type="entry name" value="HOTDOG_ACOT"/>
</dbReference>
<evidence type="ECO:0000313" key="6">
    <source>
        <dbReference type="Proteomes" id="UP000014155"/>
    </source>
</evidence>
<proteinExistence type="inferred from homology"/>
<reference evidence="5 6" key="1">
    <citation type="journal article" date="2013" name="Genome Announc.">
        <title>Draft Genome Sequence of the Cellulolytic, Mesophilic, Anaerobic Bacterium Clostridium termitidis Strain CT1112 (DSM 5398).</title>
        <authorList>
            <person name="Lal S."/>
            <person name="Ramachandran U."/>
            <person name="Zhang X."/>
            <person name="Munir R."/>
            <person name="Sparling R."/>
            <person name="Levin D.B."/>
        </authorList>
    </citation>
    <scope>NUCLEOTIDE SEQUENCE [LARGE SCALE GENOMIC DNA]</scope>
    <source>
        <strain evidence="5 6">CT1112</strain>
    </source>
</reference>
<dbReference type="AlphaFoldDB" id="S0FVT7"/>
<gene>
    <name evidence="5" type="ORF">CTER_0882</name>
</gene>
<sequence>MDKKIYKKVSDSKTEQIQIIMPEHINGFNRLFGGRLMEWIDIVAAVVARRHSGCNVTTASIDNLQFKAAAYVNSTIFLVGQITYVGRTSMEVRVSTYVEKLDGMRYMINRAYLVLVALDENDHPVQVPGVTLETEEEKLEWEAGKKRCELRKQRRLEAF</sequence>
<dbReference type="InterPro" id="IPR029069">
    <property type="entry name" value="HotDog_dom_sf"/>
</dbReference>
<dbReference type="eggNOG" id="COG1607">
    <property type="taxonomic scope" value="Bacteria"/>
</dbReference>
<dbReference type="InterPro" id="IPR040170">
    <property type="entry name" value="Cytosol_ACT"/>
</dbReference>
<dbReference type="Gene3D" id="3.10.129.10">
    <property type="entry name" value="Hotdog Thioesterase"/>
    <property type="match status" value="1"/>
</dbReference>
<dbReference type="Pfam" id="PF03061">
    <property type="entry name" value="4HBT"/>
    <property type="match status" value="1"/>
</dbReference>
<evidence type="ECO:0000256" key="3">
    <source>
        <dbReference type="PROSITE-ProRule" id="PRU01106"/>
    </source>
</evidence>
<keyword evidence="2 3" id="KW-0378">Hydrolase</keyword>
<protein>
    <submittedName>
        <fullName evidence="5">Acyl-CoA hydrolase</fullName>
    </submittedName>
</protein>
<dbReference type="InterPro" id="IPR006683">
    <property type="entry name" value="Thioestr_dom"/>
</dbReference>
<dbReference type="GO" id="GO:0005737">
    <property type="term" value="C:cytoplasm"/>
    <property type="evidence" value="ECO:0007669"/>
    <property type="project" value="TreeGrafter"/>
</dbReference>
<evidence type="ECO:0000256" key="2">
    <source>
        <dbReference type="ARBA" id="ARBA00022801"/>
    </source>
</evidence>
<dbReference type="PATRIC" id="fig|1195236.3.peg.1174"/>
<name>S0FVT7_RUMCE</name>
<organism evidence="5 6">
    <name type="scientific">Ruminiclostridium cellobioparum subsp. termitidis CT1112</name>
    <dbReference type="NCBI Taxonomy" id="1195236"/>
    <lineage>
        <taxon>Bacteria</taxon>
        <taxon>Bacillati</taxon>
        <taxon>Bacillota</taxon>
        <taxon>Clostridia</taxon>
        <taxon>Eubacteriales</taxon>
        <taxon>Oscillospiraceae</taxon>
        <taxon>Ruminiclostridium</taxon>
    </lineage>
</organism>
<feature type="domain" description="HotDog ACOT-type" evidence="4">
    <location>
        <begin position="10"/>
        <end position="121"/>
    </location>
</feature>
<accession>S0FVT7</accession>
<dbReference type="SUPFAM" id="SSF54637">
    <property type="entry name" value="Thioesterase/thiol ester dehydrase-isomerase"/>
    <property type="match status" value="1"/>
</dbReference>
<dbReference type="Proteomes" id="UP000014155">
    <property type="component" value="Unassembled WGS sequence"/>
</dbReference>
<evidence type="ECO:0000256" key="1">
    <source>
        <dbReference type="ARBA" id="ARBA00010458"/>
    </source>
</evidence>
<dbReference type="STRING" id="1195236.CTER_0882"/>